<dbReference type="Pfam" id="PF01032">
    <property type="entry name" value="FecCD"/>
    <property type="match status" value="1"/>
</dbReference>
<accession>A0A5Q0QGH9</accession>
<evidence type="ECO:0000313" key="10">
    <source>
        <dbReference type="Proteomes" id="UP000326921"/>
    </source>
</evidence>
<keyword evidence="5 8" id="KW-0812">Transmembrane</keyword>
<feature type="transmembrane region" description="Helical" evidence="8">
    <location>
        <begin position="95"/>
        <end position="121"/>
    </location>
</feature>
<evidence type="ECO:0000256" key="1">
    <source>
        <dbReference type="ARBA" id="ARBA00004651"/>
    </source>
</evidence>
<dbReference type="CDD" id="cd06550">
    <property type="entry name" value="TM_ABC_iron-siderophores_like"/>
    <property type="match status" value="1"/>
</dbReference>
<dbReference type="PANTHER" id="PTHR30472">
    <property type="entry name" value="FERRIC ENTEROBACTIN TRANSPORT SYSTEM PERMEASE PROTEIN"/>
    <property type="match status" value="1"/>
</dbReference>
<keyword evidence="10" id="KW-1185">Reference proteome</keyword>
<evidence type="ECO:0000256" key="2">
    <source>
        <dbReference type="ARBA" id="ARBA00007935"/>
    </source>
</evidence>
<feature type="transmembrane region" description="Helical" evidence="8">
    <location>
        <begin position="63"/>
        <end position="83"/>
    </location>
</feature>
<name>A0A5Q0QGH9_9SPHI</name>
<evidence type="ECO:0000256" key="8">
    <source>
        <dbReference type="SAM" id="Phobius"/>
    </source>
</evidence>
<reference evidence="9 10" key="1">
    <citation type="submission" date="2019-10" db="EMBL/GenBank/DDBJ databases">
        <authorList>
            <person name="Dong K."/>
        </authorList>
    </citation>
    <scope>NUCLEOTIDE SEQUENCE [LARGE SCALE GENOMIC DNA]</scope>
    <source>
        <strain evidence="10">dk4302</strain>
    </source>
</reference>
<dbReference type="InterPro" id="IPR000522">
    <property type="entry name" value="ABC_transptr_permease_BtuC"/>
</dbReference>
<keyword evidence="3" id="KW-0813">Transport</keyword>
<proteinExistence type="inferred from homology"/>
<protein>
    <submittedName>
        <fullName evidence="9">Iron chelate uptake ABC transporter family permease subunit</fullName>
    </submittedName>
</protein>
<evidence type="ECO:0000256" key="3">
    <source>
        <dbReference type="ARBA" id="ARBA00022448"/>
    </source>
</evidence>
<feature type="transmembrane region" description="Helical" evidence="8">
    <location>
        <begin position="7"/>
        <end position="27"/>
    </location>
</feature>
<dbReference type="SUPFAM" id="SSF81345">
    <property type="entry name" value="ABC transporter involved in vitamin B12 uptake, BtuC"/>
    <property type="match status" value="1"/>
</dbReference>
<gene>
    <name evidence="9" type="ORF">GFH32_12160</name>
</gene>
<dbReference type="PANTHER" id="PTHR30472:SF25">
    <property type="entry name" value="ABC TRANSPORTER PERMEASE PROTEIN MJ0876-RELATED"/>
    <property type="match status" value="1"/>
</dbReference>
<organism evidence="9 10">
    <name type="scientific">Sphingobacterium zhuxiongii</name>
    <dbReference type="NCBI Taxonomy" id="2662364"/>
    <lineage>
        <taxon>Bacteria</taxon>
        <taxon>Pseudomonadati</taxon>
        <taxon>Bacteroidota</taxon>
        <taxon>Sphingobacteriia</taxon>
        <taxon>Sphingobacteriales</taxon>
        <taxon>Sphingobacteriaceae</taxon>
        <taxon>Sphingobacterium</taxon>
    </lineage>
</organism>
<dbReference type="GO" id="GO:0005886">
    <property type="term" value="C:plasma membrane"/>
    <property type="evidence" value="ECO:0007669"/>
    <property type="project" value="UniProtKB-SubCell"/>
</dbReference>
<evidence type="ECO:0000256" key="6">
    <source>
        <dbReference type="ARBA" id="ARBA00022989"/>
    </source>
</evidence>
<comment type="subcellular location">
    <subcellularLocation>
        <location evidence="1">Cell membrane</location>
        <topology evidence="1">Multi-pass membrane protein</topology>
    </subcellularLocation>
</comment>
<feature type="transmembrane region" description="Helical" evidence="8">
    <location>
        <begin position="201"/>
        <end position="223"/>
    </location>
</feature>
<evidence type="ECO:0000256" key="7">
    <source>
        <dbReference type="ARBA" id="ARBA00023136"/>
    </source>
</evidence>
<dbReference type="EMBL" id="CP045652">
    <property type="protein sequence ID" value="QGA27028.1"/>
    <property type="molecule type" value="Genomic_DNA"/>
</dbReference>
<dbReference type="GO" id="GO:0033214">
    <property type="term" value="P:siderophore-iron import into cell"/>
    <property type="evidence" value="ECO:0007669"/>
    <property type="project" value="TreeGrafter"/>
</dbReference>
<evidence type="ECO:0000256" key="4">
    <source>
        <dbReference type="ARBA" id="ARBA00022475"/>
    </source>
</evidence>
<dbReference type="Proteomes" id="UP000326921">
    <property type="component" value="Chromosome"/>
</dbReference>
<feature type="transmembrane region" description="Helical" evidence="8">
    <location>
        <begin position="249"/>
        <end position="278"/>
    </location>
</feature>
<keyword evidence="6 8" id="KW-1133">Transmembrane helix</keyword>
<dbReference type="AlphaFoldDB" id="A0A5Q0QGH9"/>
<feature type="transmembrane region" description="Helical" evidence="8">
    <location>
        <begin position="290"/>
        <end position="310"/>
    </location>
</feature>
<evidence type="ECO:0000313" key="9">
    <source>
        <dbReference type="EMBL" id="QGA27028.1"/>
    </source>
</evidence>
<feature type="transmembrane region" description="Helical" evidence="8">
    <location>
        <begin position="158"/>
        <end position="181"/>
    </location>
</feature>
<dbReference type="InterPro" id="IPR037294">
    <property type="entry name" value="ABC_BtuC-like"/>
</dbReference>
<feature type="transmembrane region" description="Helical" evidence="8">
    <location>
        <begin position="317"/>
        <end position="338"/>
    </location>
</feature>
<dbReference type="KEGG" id="sphe:GFH32_12160"/>
<sequence>MRYSIIYVVLGISLLCLIVFSLGAGTMKIPFQEVFMLLYKSLGFSNLKEEDELLKNILLEIRIPRIIFCTLIGAILGITGTAIQGIFRNPLAEPGLVGISAGASFFAALTIVFEASLIAFLGNAFNLYLISIAAFIGASIAVLIVYRISMVDGKSNIATMILAGIAINALAGAATGLMSYMATEQQLRNITFWSLGSMAGATWESVNILAIFSIIAVTPLLFFGKSLNLFALGESQAEMMGLNTKRLKVLIIVCSTLAVGASVAFAGIIAFVGLLVPHTLRLIGTVDNRFLLPASLLGGAIVLNLADLIARTVIQPLELPIGVITALIGAPVFLGILLKEKRKL</sequence>
<dbReference type="RefSeq" id="WP_153511870.1">
    <property type="nucleotide sequence ID" value="NZ_CP045652.1"/>
</dbReference>
<evidence type="ECO:0000256" key="5">
    <source>
        <dbReference type="ARBA" id="ARBA00022692"/>
    </source>
</evidence>
<dbReference type="Gene3D" id="1.10.3470.10">
    <property type="entry name" value="ABC transporter involved in vitamin B12 uptake, BtuC"/>
    <property type="match status" value="1"/>
</dbReference>
<comment type="similarity">
    <text evidence="2">Belongs to the binding-protein-dependent transport system permease family. FecCD subfamily.</text>
</comment>
<keyword evidence="4" id="KW-1003">Cell membrane</keyword>
<keyword evidence="7 8" id="KW-0472">Membrane</keyword>
<dbReference type="GO" id="GO:0022857">
    <property type="term" value="F:transmembrane transporter activity"/>
    <property type="evidence" value="ECO:0007669"/>
    <property type="project" value="InterPro"/>
</dbReference>
<feature type="transmembrane region" description="Helical" evidence="8">
    <location>
        <begin position="127"/>
        <end position="146"/>
    </location>
</feature>
<dbReference type="FunFam" id="1.10.3470.10:FF:000001">
    <property type="entry name" value="Vitamin B12 ABC transporter permease BtuC"/>
    <property type="match status" value="1"/>
</dbReference>